<protein>
    <submittedName>
        <fullName evidence="2">Uncharacterized protein</fullName>
    </submittedName>
</protein>
<feature type="chain" id="PRO_5037184217" evidence="1">
    <location>
        <begin position="20"/>
        <end position="173"/>
    </location>
</feature>
<reference evidence="2" key="1">
    <citation type="journal article" date="2019" name="BMC Genomics">
        <title>A new reference genome for Sorghum bicolor reveals high levels of sequence similarity between sweet and grain genotypes: implications for the genetics of sugar metabolism.</title>
        <authorList>
            <person name="Cooper E.A."/>
            <person name="Brenton Z.W."/>
            <person name="Flinn B.S."/>
            <person name="Jenkins J."/>
            <person name="Shu S."/>
            <person name="Flowers D."/>
            <person name="Luo F."/>
            <person name="Wang Y."/>
            <person name="Xia P."/>
            <person name="Barry K."/>
            <person name="Daum C."/>
            <person name="Lipzen A."/>
            <person name="Yoshinaga Y."/>
            <person name="Schmutz J."/>
            <person name="Saski C."/>
            <person name="Vermerris W."/>
            <person name="Kresovich S."/>
        </authorList>
    </citation>
    <scope>NUCLEOTIDE SEQUENCE</scope>
</reference>
<dbReference type="EMBL" id="CM027680">
    <property type="protein sequence ID" value="KAG0549614.1"/>
    <property type="molecule type" value="Genomic_DNA"/>
</dbReference>
<dbReference type="Proteomes" id="UP000807115">
    <property type="component" value="Chromosome 1"/>
</dbReference>
<evidence type="ECO:0000313" key="3">
    <source>
        <dbReference type="Proteomes" id="UP000807115"/>
    </source>
</evidence>
<proteinExistence type="predicted"/>
<dbReference type="AlphaFoldDB" id="A0A921RZJ9"/>
<feature type="signal peptide" evidence="1">
    <location>
        <begin position="1"/>
        <end position="19"/>
    </location>
</feature>
<sequence length="173" mass="18753">MKVPVMLCGAALELTSLLAQQLTKRWTWCSGTAVIVFGPTSSTSLNVSTISLAGKNSLTNRHPCPSPDLEAALAPERELTWTYEHPPIEHERPPPIPELSWPSLAASNFGLRGLSLCATATTDGRLQAADAWLPATATTRWSTADCMLLLLNVTITRWPAGCYCAALLNYQFL</sequence>
<gene>
    <name evidence="2" type="ORF">BDA96_01G269900</name>
</gene>
<accession>A0A921RZJ9</accession>
<evidence type="ECO:0000313" key="2">
    <source>
        <dbReference type="EMBL" id="KAG0549614.1"/>
    </source>
</evidence>
<name>A0A921RZJ9_SORBI</name>
<evidence type="ECO:0000256" key="1">
    <source>
        <dbReference type="SAM" id="SignalP"/>
    </source>
</evidence>
<organism evidence="2 3">
    <name type="scientific">Sorghum bicolor</name>
    <name type="common">Sorghum</name>
    <name type="synonym">Sorghum vulgare</name>
    <dbReference type="NCBI Taxonomy" id="4558"/>
    <lineage>
        <taxon>Eukaryota</taxon>
        <taxon>Viridiplantae</taxon>
        <taxon>Streptophyta</taxon>
        <taxon>Embryophyta</taxon>
        <taxon>Tracheophyta</taxon>
        <taxon>Spermatophyta</taxon>
        <taxon>Magnoliopsida</taxon>
        <taxon>Liliopsida</taxon>
        <taxon>Poales</taxon>
        <taxon>Poaceae</taxon>
        <taxon>PACMAD clade</taxon>
        <taxon>Panicoideae</taxon>
        <taxon>Andropogonodae</taxon>
        <taxon>Andropogoneae</taxon>
        <taxon>Sorghinae</taxon>
        <taxon>Sorghum</taxon>
    </lineage>
</organism>
<comment type="caution">
    <text evidence="2">The sequence shown here is derived from an EMBL/GenBank/DDBJ whole genome shotgun (WGS) entry which is preliminary data.</text>
</comment>
<reference evidence="2" key="2">
    <citation type="submission" date="2020-10" db="EMBL/GenBank/DDBJ databases">
        <authorList>
            <person name="Cooper E.A."/>
            <person name="Brenton Z.W."/>
            <person name="Flinn B.S."/>
            <person name="Jenkins J."/>
            <person name="Shu S."/>
            <person name="Flowers D."/>
            <person name="Luo F."/>
            <person name="Wang Y."/>
            <person name="Xia P."/>
            <person name="Barry K."/>
            <person name="Daum C."/>
            <person name="Lipzen A."/>
            <person name="Yoshinaga Y."/>
            <person name="Schmutz J."/>
            <person name="Saski C."/>
            <person name="Vermerris W."/>
            <person name="Kresovich S."/>
        </authorList>
    </citation>
    <scope>NUCLEOTIDE SEQUENCE</scope>
</reference>
<keyword evidence="1" id="KW-0732">Signal</keyword>